<dbReference type="PANTHER" id="PTHR12792">
    <property type="entry name" value="EXTRA SPINDLE POLES 1-RELATED"/>
    <property type="match status" value="1"/>
</dbReference>
<dbReference type="GO" id="GO:0044732">
    <property type="term" value="C:mitotic spindle pole body"/>
    <property type="evidence" value="ECO:0007669"/>
    <property type="project" value="TreeGrafter"/>
</dbReference>
<dbReference type="EC" id="3.4.22.49" evidence="2"/>
<feature type="domain" description="Peptidase C50" evidence="7">
    <location>
        <begin position="2093"/>
        <end position="2187"/>
    </location>
</feature>
<dbReference type="EMBL" id="CENE01000006">
    <property type="protein sequence ID" value="CEQ40338.1"/>
    <property type="molecule type" value="Genomic_DNA"/>
</dbReference>
<dbReference type="GO" id="GO:0072686">
    <property type="term" value="C:mitotic spindle"/>
    <property type="evidence" value="ECO:0007669"/>
    <property type="project" value="TreeGrafter"/>
</dbReference>
<evidence type="ECO:0000256" key="2">
    <source>
        <dbReference type="ARBA" id="ARBA00012489"/>
    </source>
</evidence>
<evidence type="ECO:0000256" key="4">
    <source>
        <dbReference type="ARBA" id="ARBA00022829"/>
    </source>
</evidence>
<dbReference type="GO" id="GO:0006508">
    <property type="term" value="P:proteolysis"/>
    <property type="evidence" value="ECO:0007669"/>
    <property type="project" value="InterPro"/>
</dbReference>
<name>A0A0D6EKT1_SPOSA</name>
<feature type="compositionally biased region" description="Low complexity" evidence="6">
    <location>
        <begin position="34"/>
        <end position="51"/>
    </location>
</feature>
<keyword evidence="9" id="KW-1185">Reference proteome</keyword>
<feature type="region of interest" description="Disordered" evidence="6">
    <location>
        <begin position="20"/>
        <end position="72"/>
    </location>
</feature>
<dbReference type="OrthoDB" id="10255632at2759"/>
<feature type="compositionally biased region" description="Polar residues" evidence="6">
    <location>
        <begin position="1484"/>
        <end position="1494"/>
    </location>
</feature>
<gene>
    <name evidence="8" type="primary">SPOSA6832_01949</name>
</gene>
<dbReference type="GO" id="GO:0005634">
    <property type="term" value="C:nucleus"/>
    <property type="evidence" value="ECO:0007669"/>
    <property type="project" value="InterPro"/>
</dbReference>
<sequence length="2304" mass="250760">MRIVNSSLATLSSLSKAGFRACSSASTPSPPSSTPSSRSTSAVRPAASSTSLRGNAAHGANKDQAEQAAKEAGRALQDLRKLAKDSAALGGKRVEVEKAAGSLVASLVEMELYRLALIQLSAMRSAILSWYIPFTPPAPPTSSSLLSHVPSFALPLPPFSYFTPPTLSEALSPSALPRPTAVELVTLVIALQQYLVGCLFRAPELSSSEEGQRRRAEALEEILRLDGGGEGGGPLDWRALLDREGAWDGMEQSAKEALMKRTDAMMTSMFGTVTKGCTGTDGIVAPEILLTLRAHALLYYSTTSALAPSSDKLPAFHDQLRKLFLLYGRSAEAAPYSYSPTKVCSAVKEVFATVVERLEGKSVRCEGERWGEVCDVVLHIAKRADDLALIERVSSLLGSPSPSASPSPSPSALVNPCSQLAQLCAKTINALSVFELWLKSHQSPDKAGGVADQLRRVLGCLTVLTRLRCLPSSEVPTEAKFKLDKTLDALRHVLARHLRSGGVDGPPKRPDQLLTPSGSFKPVEPDPSKREIGDLARECLDKLAGHVEHIALEGQGGEVEEKERERLDNLTASAVDTLVLLAYDRLMIDDRTTYTPCFALLSRALPLVRRHGVLALSLHYSIRTLASTLYNIGGTLFNVQKPEAAVRFVQRACDLGNEALVRAREEEGEGKGADGLMEQMERLKLDHAVKEDQKRDKDTEERKEAVRDLERLMARRWELLAVAQHAIGEKKAAYDAYVSAVLAQPVSILDSLSQDASKTPLSKLLDMHAPLYKLIQRLTRIATFDLLLPPSQISLSYSLSPPSGPTPSPAVRGVLLELQLAALDLTSEKLESQRAASAVLDALEDVYRAQDFPMRRARVLIRRMQQQCTGGEVARDLKAAATAVEIDALAVLTHRDKQDLGQDAALRSFQVQYLALSHLHLAFHAHYAQLSLSSESVSTEAHQALSILRKPLDGVLPPSPSAPAPQARTVVFQPSPTRQTTTALAAVAAAPAARRRMTRAAATPAAKGRTALKTPQTIRTLAGRPGGRRGMPAVAEQVTPPPKSAVELKEPVKTPPRAERSAAGLLLDDPERCYVLLGASFSRLVALRRELIKLRASAETMAHLLGVLGFSVLRISYLKFLRRLSSKLNDGSNAAFVTSSAHLAHEYLRLGKTARAGLVFAQADQRLQSAAKAGSAVPPAVEVTHSLYYAEYLALLGNHDRSAQAYETAMTLAEGLGQDDASASTTARIVERTLLLQRAANAARVCSVMLQRKGDLARSLAPATQSMRVYQRALNNVSRLTPSLRASSPDSDPSDTFIAPRIDHVTPLNDLVPASRKRNRFGPGVPQAGVSWQLAEQLACSILRVASLHHTRGTPKSAEFYALQAREFAQELGSARLVARAAALRAEVRIHAGKLEEAAEDLAIVEGIIGTVRCSPRRSRKSVKADSFRPMAQHSCPEAVEAQRLRADLHLRNSLRREAYQLYLQAQASLESFVRSAADAETTQTSIKRSSSAKHLSPVQHRSATKAVSPLAALSPSPSGGRAGVPSDWILPAAHAYLLRMRSASIRPPRLCATRLTLVLLIVVLLRLQNKTQESQALLKRLSKLAMLEEDKADELKLLVSIQLQDMLTRCSSDPVLGMLPDSVLSMPAMGSSVSAVVKIGTPRTGPTLLDSLKKIELLLTRAIAFSASRAQPDKLRELSLLSATMHTLHASVGKPSKRAAASVAHVLDLGIAVTLRREMLDAIDHKLADSARRDDLSWPSVEPPSLKDDDVAHLQLLQTMRERYRLETPEPILTDASMSSLLPPSWSTISLHLSSERDCLVLVRHRRDAEPIVFKLPLDRLARREGEEEEEAFTYDVAASELKEIIELSNAGTQNAKHVDGKEARAAWWQERKELDRRLQKLLQTVEGAWLGAFKASHLRLDLTSSSLADVPPCAQSVFYDARGHAPDAFATFKARVEHILKRSIVRAAQDKKSTRFKLDDAVIECLAALPASSREEDIEDLFYFMMESFQFSGVPLACDETDVDQVVVDLREALEELHGTKSAPKGTPDPDEHTFLVLDKTLQAFPWESLPCLRGRSVSRLPSLSFLRDRLDLAASRSTSEDRPFEIVLNPKSAAFVLNPGGDLGNTQKTFEPWLEQQAREVNWNGIVGRAPGEDEVKAALASKELFLYFGHGGAEQYTIRHLPRCAVTMLWGCSSGLLKDQGDFDPVGTPYHYMVAGSWVDLRPSRFSRVPSRAVLKSFRVPRPALVANLWDVTDKDIDKFAQSVFDKTGLSSSSASTSTSHSPASLTSAVATSREVCNLRYLNGAAPVVYGVPVRFAAPL</sequence>
<evidence type="ECO:0000313" key="8">
    <source>
        <dbReference type="EMBL" id="CEQ40338.1"/>
    </source>
</evidence>
<feature type="compositionally biased region" description="Basic and acidic residues" evidence="6">
    <location>
        <begin position="1046"/>
        <end position="1057"/>
    </location>
</feature>
<organism evidence="8 9">
    <name type="scientific">Sporidiobolus salmonicolor</name>
    <name type="common">Yeast-like fungus</name>
    <name type="synonym">Sporobolomyces salmonicolor</name>
    <dbReference type="NCBI Taxonomy" id="5005"/>
    <lineage>
        <taxon>Eukaryota</taxon>
        <taxon>Fungi</taxon>
        <taxon>Dikarya</taxon>
        <taxon>Basidiomycota</taxon>
        <taxon>Pucciniomycotina</taxon>
        <taxon>Microbotryomycetes</taxon>
        <taxon>Sporidiobolales</taxon>
        <taxon>Sporidiobolaceae</taxon>
        <taxon>Sporobolomyces</taxon>
    </lineage>
</organism>
<feature type="compositionally biased region" description="Low complexity" evidence="6">
    <location>
        <begin position="1509"/>
        <end position="1519"/>
    </location>
</feature>
<evidence type="ECO:0000256" key="3">
    <source>
        <dbReference type="ARBA" id="ARBA00022801"/>
    </source>
</evidence>
<feature type="region of interest" description="Disordered" evidence="6">
    <location>
        <begin position="498"/>
        <end position="527"/>
    </location>
</feature>
<evidence type="ECO:0000259" key="7">
    <source>
        <dbReference type="PROSITE" id="PS51700"/>
    </source>
</evidence>
<dbReference type="Pfam" id="PF03568">
    <property type="entry name" value="Separin_C"/>
    <property type="match status" value="1"/>
</dbReference>
<dbReference type="InterPro" id="IPR005314">
    <property type="entry name" value="Peptidase_C50"/>
</dbReference>
<keyword evidence="3" id="KW-0378">Hydrolase</keyword>
<dbReference type="Proteomes" id="UP000243876">
    <property type="component" value="Unassembled WGS sequence"/>
</dbReference>
<dbReference type="InterPro" id="IPR030397">
    <property type="entry name" value="SEPARIN_core_dom"/>
</dbReference>
<protein>
    <recommendedName>
        <fullName evidence="2">separase</fullName>
        <ecNumber evidence="2">3.4.22.49</ecNumber>
    </recommendedName>
</protein>
<feature type="compositionally biased region" description="Basic and acidic residues" evidence="6">
    <location>
        <begin position="60"/>
        <end position="72"/>
    </location>
</feature>
<keyword evidence="5" id="KW-0175">Coiled coil</keyword>
<comment type="catalytic activity">
    <reaction evidence="1">
        <text>All bonds known to be hydrolyzed by this endopeptidase have arginine in P1 and an acidic residue in P4. P6 is often occupied by an acidic residue or by a hydroxy-amino-acid residue, the phosphorylation of which enhances cleavage.</text>
        <dbReference type="EC" id="3.4.22.49"/>
    </reaction>
</comment>
<dbReference type="GO" id="GO:0004197">
    <property type="term" value="F:cysteine-type endopeptidase activity"/>
    <property type="evidence" value="ECO:0007669"/>
    <property type="project" value="InterPro"/>
</dbReference>
<evidence type="ECO:0000256" key="5">
    <source>
        <dbReference type="SAM" id="Coils"/>
    </source>
</evidence>
<reference evidence="9" key="1">
    <citation type="submission" date="2015-02" db="EMBL/GenBank/DDBJ databases">
        <authorList>
            <person name="Gon?alves P."/>
        </authorList>
    </citation>
    <scope>NUCLEOTIDE SEQUENCE [LARGE SCALE GENOMIC DNA]</scope>
</reference>
<feature type="region of interest" description="Disordered" evidence="6">
    <location>
        <begin position="1020"/>
        <end position="1057"/>
    </location>
</feature>
<dbReference type="GO" id="GO:0051307">
    <property type="term" value="P:meiotic chromosome separation"/>
    <property type="evidence" value="ECO:0007669"/>
    <property type="project" value="TreeGrafter"/>
</dbReference>
<accession>A0A0D6EKT1</accession>
<evidence type="ECO:0000313" key="9">
    <source>
        <dbReference type="Proteomes" id="UP000243876"/>
    </source>
</evidence>
<evidence type="ECO:0000256" key="6">
    <source>
        <dbReference type="SAM" id="MobiDB-lite"/>
    </source>
</evidence>
<feature type="region of interest" description="Disordered" evidence="6">
    <location>
        <begin position="1484"/>
        <end position="1523"/>
    </location>
</feature>
<proteinExistence type="predicted"/>
<keyword evidence="4" id="KW-0159">Chromosome partition</keyword>
<dbReference type="GO" id="GO:0005737">
    <property type="term" value="C:cytoplasm"/>
    <property type="evidence" value="ECO:0007669"/>
    <property type="project" value="TreeGrafter"/>
</dbReference>
<dbReference type="PROSITE" id="PS51700">
    <property type="entry name" value="SEPARIN"/>
    <property type="match status" value="1"/>
</dbReference>
<evidence type="ECO:0000256" key="1">
    <source>
        <dbReference type="ARBA" id="ARBA00000451"/>
    </source>
</evidence>
<feature type="coiled-coil region" evidence="5">
    <location>
        <begin position="673"/>
        <end position="715"/>
    </location>
</feature>
<dbReference type="PANTHER" id="PTHR12792:SF0">
    <property type="entry name" value="SEPARIN"/>
    <property type="match status" value="1"/>
</dbReference>